<dbReference type="GO" id="GO:0032040">
    <property type="term" value="C:small-subunit processome"/>
    <property type="evidence" value="ECO:0007669"/>
    <property type="project" value="InterPro"/>
</dbReference>
<evidence type="ECO:0000256" key="1">
    <source>
        <dbReference type="ARBA" id="ARBA00004604"/>
    </source>
</evidence>
<proteinExistence type="inferred from homology"/>
<feature type="non-terminal residue" evidence="7">
    <location>
        <position position="120"/>
    </location>
</feature>
<evidence type="ECO:0000256" key="5">
    <source>
        <dbReference type="ARBA" id="ARBA00023242"/>
    </source>
</evidence>
<sequence length="120" mass="13655">DGKPKTRKQVMEEIIAKSRMYRALKAQQREEDEAALEAINAEFRELVRSAALARHIKPPGADKGLKVKADNPDDAAYDVATRELAFEAKGAAGDRTLTPEELLERERQRLEKLEKERLKR</sequence>
<dbReference type="GO" id="GO:0030490">
    <property type="term" value="P:maturation of SSU-rRNA"/>
    <property type="evidence" value="ECO:0007669"/>
    <property type="project" value="TreeGrafter"/>
</dbReference>
<dbReference type="PANTHER" id="PTHR23183:SF0">
    <property type="entry name" value="NUCLEOLAR PROTEIN 14"/>
    <property type="match status" value="1"/>
</dbReference>
<comment type="similarity">
    <text evidence="2">Belongs to the NOP14 family.</text>
</comment>
<dbReference type="Pfam" id="PF04147">
    <property type="entry name" value="Nop14"/>
    <property type="match status" value="1"/>
</dbReference>
<organism evidence="7 8">
    <name type="scientific">Astrephomene gubernaculifera</name>
    <dbReference type="NCBI Taxonomy" id="47775"/>
    <lineage>
        <taxon>Eukaryota</taxon>
        <taxon>Viridiplantae</taxon>
        <taxon>Chlorophyta</taxon>
        <taxon>core chlorophytes</taxon>
        <taxon>Chlorophyceae</taxon>
        <taxon>CS clade</taxon>
        <taxon>Chlamydomonadales</taxon>
        <taxon>Astrephomenaceae</taxon>
        <taxon>Astrephomene</taxon>
    </lineage>
</organism>
<comment type="caution">
    <text evidence="7">The sequence shown here is derived from an EMBL/GenBank/DDBJ whole genome shotgun (WGS) entry which is preliminary data.</text>
</comment>
<comment type="function">
    <text evidence="6">Involved in nucleolar processing of pre-18S ribosomal RNA. Has a role in the nuclear export of 40S pre-ribosomal subunit to the cytoplasm.</text>
</comment>
<evidence type="ECO:0000256" key="4">
    <source>
        <dbReference type="ARBA" id="ARBA00022552"/>
    </source>
</evidence>
<protein>
    <submittedName>
        <fullName evidence="7">Uncharacterized protein</fullName>
    </submittedName>
</protein>
<dbReference type="InterPro" id="IPR007276">
    <property type="entry name" value="Nop14"/>
</dbReference>
<keyword evidence="8" id="KW-1185">Reference proteome</keyword>
<keyword evidence="3" id="KW-0690">Ribosome biogenesis</keyword>
<feature type="non-terminal residue" evidence="7">
    <location>
        <position position="1"/>
    </location>
</feature>
<dbReference type="GO" id="GO:0030692">
    <property type="term" value="C:Noc4p-Nop14p complex"/>
    <property type="evidence" value="ECO:0007669"/>
    <property type="project" value="TreeGrafter"/>
</dbReference>
<dbReference type="PANTHER" id="PTHR23183">
    <property type="entry name" value="NOP14"/>
    <property type="match status" value="1"/>
</dbReference>
<keyword evidence="4" id="KW-0698">rRNA processing</keyword>
<evidence type="ECO:0000256" key="6">
    <source>
        <dbReference type="ARBA" id="ARBA00024695"/>
    </source>
</evidence>
<dbReference type="EMBL" id="BMAR01000003">
    <property type="protein sequence ID" value="GFR42204.1"/>
    <property type="molecule type" value="Genomic_DNA"/>
</dbReference>
<evidence type="ECO:0000256" key="2">
    <source>
        <dbReference type="ARBA" id="ARBA00007466"/>
    </source>
</evidence>
<evidence type="ECO:0000313" key="7">
    <source>
        <dbReference type="EMBL" id="GFR42204.1"/>
    </source>
</evidence>
<reference evidence="7 8" key="1">
    <citation type="journal article" date="2021" name="Sci. Rep.">
        <title>Genome sequencing of the multicellular alga Astrephomene provides insights into convergent evolution of germ-soma differentiation.</title>
        <authorList>
            <person name="Yamashita S."/>
            <person name="Yamamoto K."/>
            <person name="Matsuzaki R."/>
            <person name="Suzuki S."/>
            <person name="Yamaguchi H."/>
            <person name="Hirooka S."/>
            <person name="Minakuchi Y."/>
            <person name="Miyagishima S."/>
            <person name="Kawachi M."/>
            <person name="Toyoda A."/>
            <person name="Nozaki H."/>
        </authorList>
    </citation>
    <scope>NUCLEOTIDE SEQUENCE [LARGE SCALE GENOMIC DNA]</scope>
    <source>
        <strain evidence="7 8">NIES-4017</strain>
    </source>
</reference>
<keyword evidence="5" id="KW-0539">Nucleus</keyword>
<evidence type="ECO:0000313" key="8">
    <source>
        <dbReference type="Proteomes" id="UP001054857"/>
    </source>
</evidence>
<dbReference type="AlphaFoldDB" id="A0AAD3DJ84"/>
<name>A0AAD3DJ84_9CHLO</name>
<comment type="subcellular location">
    <subcellularLocation>
        <location evidence="1">Nucleus</location>
        <location evidence="1">Nucleolus</location>
    </subcellularLocation>
</comment>
<evidence type="ECO:0000256" key="3">
    <source>
        <dbReference type="ARBA" id="ARBA00022517"/>
    </source>
</evidence>
<gene>
    <name evidence="7" type="ORF">Agub_g3095</name>
</gene>
<accession>A0AAD3DJ84</accession>
<dbReference type="Proteomes" id="UP001054857">
    <property type="component" value="Unassembled WGS sequence"/>
</dbReference>